<comment type="function">
    <text evidence="6">Component of the Mediator complex, a coactivator involved in the regulated transcription of nearly all RNA polymerase II-dependent genes. Mediator functions as a bridge to convey information from gene-specific regulatory proteins to the basal RNA polymerase II transcription machinery. Mediator is recruited to promoters by direct interactions with regulatory proteins and serves as a scaffold for the assembly of a functional preinitiation complex with RNA polymerase II and the general transcription factors.</text>
</comment>
<evidence type="ECO:0000256" key="7">
    <source>
        <dbReference type="SAM" id="MobiDB-lite"/>
    </source>
</evidence>
<evidence type="ECO:0000313" key="9">
    <source>
        <dbReference type="EnsemblMetazoa" id="G13599.1:cds"/>
    </source>
</evidence>
<dbReference type="EnsemblMetazoa" id="G13599.1">
    <property type="protein sequence ID" value="G13599.1:cds"/>
    <property type="gene ID" value="G13599"/>
</dbReference>
<evidence type="ECO:0000256" key="3">
    <source>
        <dbReference type="ARBA" id="ARBA00023015"/>
    </source>
</evidence>
<dbReference type="EMBL" id="JH817665">
    <property type="protein sequence ID" value="EKC38602.1"/>
    <property type="molecule type" value="Genomic_DNA"/>
</dbReference>
<dbReference type="GO" id="GO:0070847">
    <property type="term" value="C:core mediator complex"/>
    <property type="evidence" value="ECO:0007669"/>
    <property type="project" value="TreeGrafter"/>
</dbReference>
<reference evidence="9" key="2">
    <citation type="submission" date="2022-08" db="UniProtKB">
        <authorList>
            <consortium name="EnsemblMetazoa"/>
        </authorList>
    </citation>
    <scope>IDENTIFICATION</scope>
    <source>
        <strain evidence="9">05x7-T-G4-1.051#20</strain>
    </source>
</reference>
<dbReference type="PANTHER" id="PTHR13114:SF7">
    <property type="entry name" value="MEDIATOR OF RNA POLYMERASE II TRANSCRIPTION SUBUNIT 17"/>
    <property type="match status" value="1"/>
</dbReference>
<dbReference type="GO" id="GO:0016592">
    <property type="term" value="C:mediator complex"/>
    <property type="evidence" value="ECO:0007669"/>
    <property type="project" value="InterPro"/>
</dbReference>
<keyword evidence="5 6" id="KW-0539">Nucleus</keyword>
<reference evidence="8" key="1">
    <citation type="journal article" date="2012" name="Nature">
        <title>The oyster genome reveals stress adaptation and complexity of shell formation.</title>
        <authorList>
            <person name="Zhang G."/>
            <person name="Fang X."/>
            <person name="Guo X."/>
            <person name="Li L."/>
            <person name="Luo R."/>
            <person name="Xu F."/>
            <person name="Yang P."/>
            <person name="Zhang L."/>
            <person name="Wang X."/>
            <person name="Qi H."/>
            <person name="Xiong Z."/>
            <person name="Que H."/>
            <person name="Xie Y."/>
            <person name="Holland P.W."/>
            <person name="Paps J."/>
            <person name="Zhu Y."/>
            <person name="Wu F."/>
            <person name="Chen Y."/>
            <person name="Wang J."/>
            <person name="Peng C."/>
            <person name="Meng J."/>
            <person name="Yang L."/>
            <person name="Liu J."/>
            <person name="Wen B."/>
            <person name="Zhang N."/>
            <person name="Huang Z."/>
            <person name="Zhu Q."/>
            <person name="Feng Y."/>
            <person name="Mount A."/>
            <person name="Hedgecock D."/>
            <person name="Xu Z."/>
            <person name="Liu Y."/>
            <person name="Domazet-Loso T."/>
            <person name="Du Y."/>
            <person name="Sun X."/>
            <person name="Zhang S."/>
            <person name="Liu B."/>
            <person name="Cheng P."/>
            <person name="Jiang X."/>
            <person name="Li J."/>
            <person name="Fan D."/>
            <person name="Wang W."/>
            <person name="Fu W."/>
            <person name="Wang T."/>
            <person name="Wang B."/>
            <person name="Zhang J."/>
            <person name="Peng Z."/>
            <person name="Li Y."/>
            <person name="Li N."/>
            <person name="Wang J."/>
            <person name="Chen M."/>
            <person name="He Y."/>
            <person name="Tan F."/>
            <person name="Song X."/>
            <person name="Zheng Q."/>
            <person name="Huang R."/>
            <person name="Yang H."/>
            <person name="Du X."/>
            <person name="Chen L."/>
            <person name="Yang M."/>
            <person name="Gaffney P.M."/>
            <person name="Wang S."/>
            <person name="Luo L."/>
            <person name="She Z."/>
            <person name="Ming Y."/>
            <person name="Huang W."/>
            <person name="Zhang S."/>
            <person name="Huang B."/>
            <person name="Zhang Y."/>
            <person name="Qu T."/>
            <person name="Ni P."/>
            <person name="Miao G."/>
            <person name="Wang J."/>
            <person name="Wang Q."/>
            <person name="Steinberg C.E."/>
            <person name="Wang H."/>
            <person name="Li N."/>
            <person name="Qian L."/>
            <person name="Zhang G."/>
            <person name="Li Y."/>
            <person name="Yang H."/>
            <person name="Liu X."/>
            <person name="Wang J."/>
            <person name="Yin Y."/>
            <person name="Wang J."/>
        </authorList>
    </citation>
    <scope>NUCLEOTIDE SEQUENCE [LARGE SCALE GENOMIC DNA]</scope>
    <source>
        <strain evidence="8">05x7-T-G4-1.051#20</strain>
    </source>
</reference>
<dbReference type="KEGG" id="crg:105341254"/>
<dbReference type="HOGENOM" id="CLU_028003_1_0_1"/>
<sequence length="654" mass="72989">MAAPYSQFSPSPTPVNVCVEAVLESQIQEVRVVEKPDAPDGHEIQEVYVPPLSMSENLTKLAQKIDFYKDESDEKGKPTSEGEKEEEEKTGAAFQPSLWPWDSVRTKLRTSLTEMSVLLDILNVSSSKEKRYMVLDPVQQNAPDPKLAVQLMSKRRALQSAASVLQSGAERLRKSHAEINNKNDFHLELLNVRQKWRLKKTGTSILGDLSYRSVGSRYMHNGVFEVVKSSDLTAEGEFLAQRGSLDVVVPTELEGGAYIQVEVKSVPGNCITDTMDLTGAILRVPSGIGPVRSETYWQQKLEKAQNVLFCKEIFAQLAREAVQSKASIPHLVVGNQIITNVFPGIQLSIVLCHSTGKEREKKLPQYKMDHNHVLEHSLHQLLRENHFKNINFPAPHPVTALVGLTKKRRLAGPNALSRKQLMDMSDSESMLDQIIKQTKHNVLRLRTMQTIDGIAATLSDPQLTVHWSCCNSSTEASCRVIITSQGYDLRVWHSFVIIIGVDSLKVIIKEGRVFFLSFEEKELQDFIMWQVSQHQISVSQNLARLMGWQIMSTSTAMGVSDLESSGTASSLILAAPNKERILAIKSGPSSGIKVFLQQSQKDNKNRVILPDDKWQSVGADYQQVDLSKFEGRNFASKLELLLATFSHDLSSSSS</sequence>
<dbReference type="AlphaFoldDB" id="K1QP07"/>
<feature type="compositionally biased region" description="Basic and acidic residues" evidence="7">
    <location>
        <begin position="69"/>
        <end position="90"/>
    </location>
</feature>
<evidence type="ECO:0000256" key="5">
    <source>
        <dbReference type="ARBA" id="ARBA00023242"/>
    </source>
</evidence>
<keyword evidence="10" id="KW-1185">Reference proteome</keyword>
<evidence type="ECO:0000313" key="8">
    <source>
        <dbReference type="EMBL" id="EKC38602.1"/>
    </source>
</evidence>
<keyword evidence="3 6" id="KW-0805">Transcription regulation</keyword>
<proteinExistence type="inferred from homology"/>
<keyword evidence="6" id="KW-0010">Activator</keyword>
<keyword evidence="4 6" id="KW-0804">Transcription</keyword>
<dbReference type="OMA" id="HMSYEPQ"/>
<name>K1QP07_MAGGI</name>
<dbReference type="FunCoup" id="K1QP07">
    <property type="interactions" value="1461"/>
</dbReference>
<evidence type="ECO:0000256" key="4">
    <source>
        <dbReference type="ARBA" id="ARBA00023163"/>
    </source>
</evidence>
<evidence type="ECO:0000256" key="2">
    <source>
        <dbReference type="ARBA" id="ARBA00005635"/>
    </source>
</evidence>
<evidence type="ECO:0000256" key="1">
    <source>
        <dbReference type="ARBA" id="ARBA00004123"/>
    </source>
</evidence>
<gene>
    <name evidence="6" type="primary">MED17</name>
    <name evidence="8" type="ORF">CGI_10025958</name>
</gene>
<protein>
    <recommendedName>
        <fullName evidence="6">Mediator of RNA polymerase II transcription subunit 17</fullName>
    </recommendedName>
    <alternativeName>
        <fullName evidence="6">Mediator complex subunit 17</fullName>
    </alternativeName>
</protein>
<dbReference type="EnsemblMetazoa" id="G13599.5">
    <property type="protein sequence ID" value="G13599.5:cds"/>
    <property type="gene ID" value="G13599"/>
</dbReference>
<evidence type="ECO:0000313" key="10">
    <source>
        <dbReference type="Proteomes" id="UP000005408"/>
    </source>
</evidence>
<dbReference type="PANTHER" id="PTHR13114">
    <property type="entry name" value="MEDIATOR OF RNA POLYMERASE II TRANSCRIPTION SUBUNIT 17"/>
    <property type="match status" value="1"/>
</dbReference>
<accession>K1QP07</accession>
<comment type="subunit">
    <text evidence="6">Component of the Mediator complex.</text>
</comment>
<comment type="similarity">
    <text evidence="2 6">Belongs to the Mediator complex subunit 17 family.</text>
</comment>
<organism evidence="8">
    <name type="scientific">Magallana gigas</name>
    <name type="common">Pacific oyster</name>
    <name type="synonym">Crassostrea gigas</name>
    <dbReference type="NCBI Taxonomy" id="29159"/>
    <lineage>
        <taxon>Eukaryota</taxon>
        <taxon>Metazoa</taxon>
        <taxon>Spiralia</taxon>
        <taxon>Lophotrochozoa</taxon>
        <taxon>Mollusca</taxon>
        <taxon>Bivalvia</taxon>
        <taxon>Autobranchia</taxon>
        <taxon>Pteriomorphia</taxon>
        <taxon>Ostreida</taxon>
        <taxon>Ostreoidea</taxon>
        <taxon>Ostreidae</taxon>
        <taxon>Magallana</taxon>
    </lineage>
</organism>
<dbReference type="Proteomes" id="UP000005408">
    <property type="component" value="Unassembled WGS sequence"/>
</dbReference>
<dbReference type="InterPro" id="IPR019313">
    <property type="entry name" value="Mediator_Med17"/>
</dbReference>
<dbReference type="Pfam" id="PF10156">
    <property type="entry name" value="Med17"/>
    <property type="match status" value="1"/>
</dbReference>
<feature type="region of interest" description="Disordered" evidence="7">
    <location>
        <begin position="69"/>
        <end position="93"/>
    </location>
</feature>
<evidence type="ECO:0000256" key="6">
    <source>
        <dbReference type="RuleBase" id="RU364140"/>
    </source>
</evidence>
<comment type="subcellular location">
    <subcellularLocation>
        <location evidence="1 6">Nucleus</location>
    </subcellularLocation>
</comment>
<dbReference type="OrthoDB" id="10058398at2759"/>
<dbReference type="EnsemblMetazoa" id="G13599.2">
    <property type="protein sequence ID" value="G13599.2:cds"/>
    <property type="gene ID" value="G13599"/>
</dbReference>
<dbReference type="GO" id="GO:0006357">
    <property type="term" value="P:regulation of transcription by RNA polymerase II"/>
    <property type="evidence" value="ECO:0007669"/>
    <property type="project" value="InterPro"/>
</dbReference>
<dbReference type="GO" id="GO:0003712">
    <property type="term" value="F:transcription coregulator activity"/>
    <property type="evidence" value="ECO:0007669"/>
    <property type="project" value="InterPro"/>
</dbReference>